<gene>
    <name evidence="3" type="ORF">IMCC3135_32325</name>
</gene>
<keyword evidence="2" id="KW-0812">Transmembrane</keyword>
<dbReference type="PANTHER" id="PTHR34351">
    <property type="entry name" value="SLR1927 PROTEIN-RELATED"/>
    <property type="match status" value="1"/>
</dbReference>
<dbReference type="RefSeq" id="WP_088921277.1">
    <property type="nucleotide sequence ID" value="NZ_CP018632.1"/>
</dbReference>
<dbReference type="EMBL" id="CP018632">
    <property type="protein sequence ID" value="ASJ76510.1"/>
    <property type="molecule type" value="Genomic_DNA"/>
</dbReference>
<organism evidence="3 4">
    <name type="scientific">Granulosicoccus antarcticus IMCC3135</name>
    <dbReference type="NCBI Taxonomy" id="1192854"/>
    <lineage>
        <taxon>Bacteria</taxon>
        <taxon>Pseudomonadati</taxon>
        <taxon>Pseudomonadota</taxon>
        <taxon>Gammaproteobacteria</taxon>
        <taxon>Chromatiales</taxon>
        <taxon>Granulosicoccaceae</taxon>
        <taxon>Granulosicoccus</taxon>
    </lineage>
</organism>
<feature type="region of interest" description="Disordered" evidence="1">
    <location>
        <begin position="187"/>
        <end position="214"/>
    </location>
</feature>
<keyword evidence="2" id="KW-1133">Transmembrane helix</keyword>
<sequence length="322" mass="34995">MNLSGNAIRQRIFRTRAEDKLPHGITHQRIYIVPTRRGLAFLMALLIMLLASVNYSLSLGYALSFLLTGLFAATLLHTYRNVAGLQVLHASGDTCFAGQLLDFNIQLGNPGTQVRHGICIHTRSIRGNGKRLEAEQDSTFTVQLPTHERGMLELGRLTVQSDWPLGLWTCWSYLHVPLRGLVFPRPESDPPPVPASGEGVAGNQQKTSQQGDVSGLRAYVPGDSIGSIAWKSAARGQGLQVRTFDTQTAPAQALLNLQQTGIHSLEEQLSRLCAWVLAAEQQQVDYALQLPGEQLAAGQGSDQRKQALTALALHGQPSIPAA</sequence>
<evidence type="ECO:0000313" key="4">
    <source>
        <dbReference type="Proteomes" id="UP000250079"/>
    </source>
</evidence>
<keyword evidence="2" id="KW-0472">Membrane</keyword>
<proteinExistence type="predicted"/>
<keyword evidence="4" id="KW-1185">Reference proteome</keyword>
<accession>A0A2Z2P4W3</accession>
<name>A0A2Z2P4W3_9GAMM</name>
<evidence type="ECO:0000313" key="3">
    <source>
        <dbReference type="EMBL" id="ASJ76510.1"/>
    </source>
</evidence>
<protein>
    <submittedName>
        <fullName evidence="3">Uncharacterized protein</fullName>
    </submittedName>
</protein>
<dbReference type="AlphaFoldDB" id="A0A2Z2P4W3"/>
<reference evidence="3 4" key="1">
    <citation type="submission" date="2016-12" db="EMBL/GenBank/DDBJ databases">
        <authorList>
            <person name="Song W.-J."/>
            <person name="Kurnit D.M."/>
        </authorList>
    </citation>
    <scope>NUCLEOTIDE SEQUENCE [LARGE SCALE GENOMIC DNA]</scope>
    <source>
        <strain evidence="3 4">IMCC3135</strain>
    </source>
</reference>
<feature type="transmembrane region" description="Helical" evidence="2">
    <location>
        <begin position="38"/>
        <end position="55"/>
    </location>
</feature>
<dbReference type="OrthoDB" id="5298497at2"/>
<evidence type="ECO:0000256" key="1">
    <source>
        <dbReference type="SAM" id="MobiDB-lite"/>
    </source>
</evidence>
<dbReference type="PANTHER" id="PTHR34351:SF1">
    <property type="entry name" value="SLR1927 PROTEIN"/>
    <property type="match status" value="1"/>
</dbReference>
<dbReference type="KEGG" id="gai:IMCC3135_32325"/>
<feature type="compositionally biased region" description="Polar residues" evidence="1">
    <location>
        <begin position="202"/>
        <end position="212"/>
    </location>
</feature>
<evidence type="ECO:0000256" key="2">
    <source>
        <dbReference type="SAM" id="Phobius"/>
    </source>
</evidence>
<dbReference type="Proteomes" id="UP000250079">
    <property type="component" value="Chromosome"/>
</dbReference>